<protein>
    <submittedName>
        <fullName evidence="2">FRG domain-containing protein</fullName>
    </submittedName>
</protein>
<comment type="caution">
    <text evidence="2">The sequence shown here is derived from an EMBL/GenBank/DDBJ whole genome shotgun (WGS) entry which is preliminary data.</text>
</comment>
<dbReference type="EMBL" id="JBELPZ010000001">
    <property type="protein sequence ID" value="MFL9843034.1"/>
    <property type="molecule type" value="Genomic_DNA"/>
</dbReference>
<dbReference type="InterPro" id="IPR014966">
    <property type="entry name" value="FRG-dom"/>
</dbReference>
<accession>A0ABW8YSJ5</accession>
<reference evidence="2 3" key="1">
    <citation type="submission" date="2024-06" db="EMBL/GenBank/DDBJ databases">
        <authorList>
            <person name="Kaempfer P."/>
            <person name="Viver T."/>
        </authorList>
    </citation>
    <scope>NUCLEOTIDE SEQUENCE [LARGE SCALE GENOMIC DNA]</scope>
    <source>
        <strain evidence="2 3">ST-119</strain>
    </source>
</reference>
<name>A0ABW8YSJ5_9FLAO</name>
<sequence length="263" mass="31269">MEIKGVINTIDEFYNLISKIQSKRFEFTNGYFCQLYQELYRGQDNFNYKLEPSIIRNIKDRNVLELEESYFNQFKSKIEANDGLKYIQLSISENIIDYENDWRYLEQMRHYGLPSRLLDWALIPEVALYFACEKHLDIDGQFWIFKSPLDWDCDDHFNINPFKLKNTRVCNSSFYVEANSSTAFAETNRGNQSGKFTIQNYLNCLIPLEEQLKFQELLELYKIPANKKENFLNFLKNERNIHSETIYSNLDNKIKAIVDSISI</sequence>
<gene>
    <name evidence="2" type="ORF">ABS766_01255</name>
</gene>
<dbReference type="Proteomes" id="UP001629156">
    <property type="component" value="Unassembled WGS sequence"/>
</dbReference>
<dbReference type="RefSeq" id="WP_408083267.1">
    <property type="nucleotide sequence ID" value="NZ_JBELPZ010000001.1"/>
</dbReference>
<evidence type="ECO:0000259" key="1">
    <source>
        <dbReference type="SMART" id="SM00901"/>
    </source>
</evidence>
<feature type="domain" description="FRG" evidence="1">
    <location>
        <begin position="34"/>
        <end position="143"/>
    </location>
</feature>
<dbReference type="SMART" id="SM00901">
    <property type="entry name" value="FRG"/>
    <property type="match status" value="1"/>
</dbReference>
<proteinExistence type="predicted"/>
<dbReference type="Pfam" id="PF08867">
    <property type="entry name" value="FRG"/>
    <property type="match status" value="1"/>
</dbReference>
<evidence type="ECO:0000313" key="2">
    <source>
        <dbReference type="EMBL" id="MFL9843034.1"/>
    </source>
</evidence>
<evidence type="ECO:0000313" key="3">
    <source>
        <dbReference type="Proteomes" id="UP001629156"/>
    </source>
</evidence>
<keyword evidence="3" id="KW-1185">Reference proteome</keyword>
<organism evidence="2 3">
    <name type="scientific">Flavobacterium rhizosphaerae</name>
    <dbReference type="NCBI Taxonomy" id="3163298"/>
    <lineage>
        <taxon>Bacteria</taxon>
        <taxon>Pseudomonadati</taxon>
        <taxon>Bacteroidota</taxon>
        <taxon>Flavobacteriia</taxon>
        <taxon>Flavobacteriales</taxon>
        <taxon>Flavobacteriaceae</taxon>
        <taxon>Flavobacterium</taxon>
    </lineage>
</organism>